<dbReference type="RefSeq" id="WP_123217680.1">
    <property type="nucleotide sequence ID" value="NZ_RJTM01000134.1"/>
</dbReference>
<comment type="caution">
    <text evidence="1">The sequence shown here is derived from an EMBL/GenBank/DDBJ whole genome shotgun (WGS) entry which is preliminary data.</text>
</comment>
<gene>
    <name evidence="1" type="ORF">ED312_19370</name>
</gene>
<keyword evidence="2" id="KW-1185">Reference proteome</keyword>
<protein>
    <recommendedName>
        <fullName evidence="3">Glutaminyl-tRNA synthetase</fullName>
    </recommendedName>
</protein>
<reference evidence="1 2" key="1">
    <citation type="submission" date="2018-10" db="EMBL/GenBank/DDBJ databases">
        <title>Sinomicrobium pectinilyticum sp. nov., a pectinase-producing bacterium isolated from alkaline and saline soil, and emended description of the genus Sinomicrobium.</title>
        <authorList>
            <person name="Cheng B."/>
            <person name="Li C."/>
            <person name="Lai Q."/>
            <person name="Du M."/>
            <person name="Shao Z."/>
            <person name="Xu P."/>
            <person name="Yang C."/>
        </authorList>
    </citation>
    <scope>NUCLEOTIDE SEQUENCE [LARGE SCALE GENOMIC DNA]</scope>
    <source>
        <strain evidence="1 2">5DNS001</strain>
    </source>
</reference>
<sequence length="67" mass="7653">MKVYTSFEEVNKDLKVLRLQKDISREEIKASYYGLKDDLGFLNVIGKTTGFILKRALALKVAKKIFG</sequence>
<name>A0A3N0DRF1_SINP1</name>
<proteinExistence type="predicted"/>
<organism evidence="1 2">
    <name type="scientific">Sinomicrobium pectinilyticum</name>
    <dbReference type="NCBI Taxonomy" id="1084421"/>
    <lineage>
        <taxon>Bacteria</taxon>
        <taxon>Pseudomonadati</taxon>
        <taxon>Bacteroidota</taxon>
        <taxon>Flavobacteriia</taxon>
        <taxon>Flavobacteriales</taxon>
        <taxon>Flavobacteriaceae</taxon>
        <taxon>Sinomicrobium</taxon>
    </lineage>
</organism>
<accession>A0A3N0DRF1</accession>
<evidence type="ECO:0000313" key="1">
    <source>
        <dbReference type="EMBL" id="RNL78225.1"/>
    </source>
</evidence>
<dbReference type="Proteomes" id="UP000267469">
    <property type="component" value="Unassembled WGS sequence"/>
</dbReference>
<evidence type="ECO:0008006" key="3">
    <source>
        <dbReference type="Google" id="ProtNLM"/>
    </source>
</evidence>
<evidence type="ECO:0000313" key="2">
    <source>
        <dbReference type="Proteomes" id="UP000267469"/>
    </source>
</evidence>
<dbReference type="EMBL" id="RJTM01000134">
    <property type="protein sequence ID" value="RNL78225.1"/>
    <property type="molecule type" value="Genomic_DNA"/>
</dbReference>
<dbReference type="OrthoDB" id="1149272at2"/>
<dbReference type="AlphaFoldDB" id="A0A3N0DRF1"/>